<evidence type="ECO:0000256" key="3">
    <source>
        <dbReference type="ARBA" id="ARBA00004964"/>
    </source>
</evidence>
<dbReference type="InterPro" id="IPR013534">
    <property type="entry name" value="Starch_synth_cat_dom"/>
</dbReference>
<dbReference type="Pfam" id="PF00534">
    <property type="entry name" value="Glycos_transf_1"/>
    <property type="match status" value="1"/>
</dbReference>
<dbReference type="RefSeq" id="WP_146502162.1">
    <property type="nucleotide sequence ID" value="NZ_SJPG01000001.1"/>
</dbReference>
<evidence type="ECO:0000256" key="1">
    <source>
        <dbReference type="ARBA" id="ARBA00001478"/>
    </source>
</evidence>
<name>A0A5C5XC23_9PLAN</name>
<comment type="catalytic activity">
    <reaction evidence="1 8">
        <text>[(1-&gt;4)-alpha-D-glucosyl](n) + ADP-alpha-D-glucose = [(1-&gt;4)-alpha-D-glucosyl](n+1) + ADP + H(+)</text>
        <dbReference type="Rhea" id="RHEA:18189"/>
        <dbReference type="Rhea" id="RHEA-COMP:9584"/>
        <dbReference type="Rhea" id="RHEA-COMP:9587"/>
        <dbReference type="ChEBI" id="CHEBI:15378"/>
        <dbReference type="ChEBI" id="CHEBI:15444"/>
        <dbReference type="ChEBI" id="CHEBI:57498"/>
        <dbReference type="ChEBI" id="CHEBI:456216"/>
        <dbReference type="EC" id="2.4.1.21"/>
    </reaction>
</comment>
<comment type="similarity">
    <text evidence="4 8">Belongs to the glycosyltransferase 1 family. Bacterial/plant glycogen synthase subfamily.</text>
</comment>
<keyword evidence="6 8" id="KW-0808">Transferase</keyword>
<evidence type="ECO:0000259" key="10">
    <source>
        <dbReference type="Pfam" id="PF08323"/>
    </source>
</evidence>
<organism evidence="11 12">
    <name type="scientific">Rubinisphaera italica</name>
    <dbReference type="NCBI Taxonomy" id="2527969"/>
    <lineage>
        <taxon>Bacteria</taxon>
        <taxon>Pseudomonadati</taxon>
        <taxon>Planctomycetota</taxon>
        <taxon>Planctomycetia</taxon>
        <taxon>Planctomycetales</taxon>
        <taxon>Planctomycetaceae</taxon>
        <taxon>Rubinisphaera</taxon>
    </lineage>
</organism>
<dbReference type="HAMAP" id="MF_00484">
    <property type="entry name" value="Glycogen_synth"/>
    <property type="match status" value="1"/>
</dbReference>
<evidence type="ECO:0000256" key="6">
    <source>
        <dbReference type="ARBA" id="ARBA00022679"/>
    </source>
</evidence>
<keyword evidence="12" id="KW-1185">Reference proteome</keyword>
<dbReference type="CDD" id="cd03791">
    <property type="entry name" value="GT5_Glycogen_synthase_DULL1-like"/>
    <property type="match status" value="1"/>
</dbReference>
<keyword evidence="7 8" id="KW-0320">Glycogen biosynthesis</keyword>
<dbReference type="OrthoDB" id="9808590at2"/>
<dbReference type="InterPro" id="IPR001296">
    <property type="entry name" value="Glyco_trans_1"/>
</dbReference>
<dbReference type="Pfam" id="PF08323">
    <property type="entry name" value="Glyco_transf_5"/>
    <property type="match status" value="1"/>
</dbReference>
<dbReference type="PANTHER" id="PTHR45825:SF11">
    <property type="entry name" value="ALPHA AMYLASE DOMAIN-CONTAINING PROTEIN"/>
    <property type="match status" value="1"/>
</dbReference>
<protein>
    <recommendedName>
        <fullName evidence="8">Glycogen synthase</fullName>
        <ecNumber evidence="8">2.4.1.21</ecNumber>
    </recommendedName>
    <alternativeName>
        <fullName evidence="8">Starch [bacterial glycogen] synthase</fullName>
    </alternativeName>
</protein>
<dbReference type="UniPathway" id="UPA00164"/>
<dbReference type="InterPro" id="IPR011835">
    <property type="entry name" value="GS/SS"/>
</dbReference>
<keyword evidence="5 8" id="KW-0328">Glycosyltransferase</keyword>
<dbReference type="Proteomes" id="UP000316095">
    <property type="component" value="Unassembled WGS sequence"/>
</dbReference>
<evidence type="ECO:0000256" key="2">
    <source>
        <dbReference type="ARBA" id="ARBA00002764"/>
    </source>
</evidence>
<dbReference type="GO" id="GO:0009011">
    <property type="term" value="F:alpha-1,4-glucan glucosyltransferase (ADP-glucose donor) activity"/>
    <property type="evidence" value="ECO:0007669"/>
    <property type="project" value="UniProtKB-UniRule"/>
</dbReference>
<feature type="domain" description="Starch synthase catalytic" evidence="10">
    <location>
        <begin position="2"/>
        <end position="245"/>
    </location>
</feature>
<evidence type="ECO:0000256" key="8">
    <source>
        <dbReference type="HAMAP-Rule" id="MF_00484"/>
    </source>
</evidence>
<dbReference type="EC" id="2.4.1.21" evidence="8"/>
<proteinExistence type="inferred from homology"/>
<dbReference type="GO" id="GO:0005978">
    <property type="term" value="P:glycogen biosynthetic process"/>
    <property type="evidence" value="ECO:0007669"/>
    <property type="project" value="UniProtKB-UniRule"/>
</dbReference>
<sequence>MKILMTASEAVPFAKTGGLADVASALCRSLDQAGHEVLLVLPHYPQLLPHGARQRFQIEPIGEEFSLPVGPRKSKGSFLSAKLPNSNVQVLLVDQPDYFDRPSPYVYENIPYEDNCERFVFFSRAIVEVMKQFGPYDIVHANDWQTGLLPALIDIEARKQSAAIQRTGTVFTIHNLAFQGRFWHWDMVLTGLDWKYFNWKQMEFFGDLNLLKTGIVFADMVTTVSPTYAREIQSPDFGWGLDPALSGRGDSLVGILNGVDTDIWHPENDRFIKCNYNAETVEEKKAICKADLQKTLGLPEKPDAPIVAMISRMSQQKGFDLLKKAGDRLLNNDAQFVFLGTGERSFEQFVKELSQTYPNRVASLVRFDEELAHKIEAGSDLFLMPSEFEPCGLNQLYSMLYGTVPVVHAVGGLADSVVPVSPETLAEKTATGFSFERYSAEAFLTAFEAALAAYRDPELWQQIRLNGMKQDLSWDNIAKEYVRVYERAINKHAK</sequence>
<dbReference type="NCBIfam" id="TIGR02095">
    <property type="entry name" value="glgA"/>
    <property type="match status" value="1"/>
</dbReference>
<dbReference type="EMBL" id="SJPG01000001">
    <property type="protein sequence ID" value="TWT59991.1"/>
    <property type="molecule type" value="Genomic_DNA"/>
</dbReference>
<comment type="caution">
    <text evidence="11">The sequence shown here is derived from an EMBL/GenBank/DDBJ whole genome shotgun (WGS) entry which is preliminary data.</text>
</comment>
<evidence type="ECO:0000256" key="5">
    <source>
        <dbReference type="ARBA" id="ARBA00022676"/>
    </source>
</evidence>
<dbReference type="AlphaFoldDB" id="A0A5C5XC23"/>
<evidence type="ECO:0000313" key="12">
    <source>
        <dbReference type="Proteomes" id="UP000316095"/>
    </source>
</evidence>
<feature type="domain" description="Glycosyl transferase family 1" evidence="9">
    <location>
        <begin position="300"/>
        <end position="454"/>
    </location>
</feature>
<comment type="pathway">
    <text evidence="3 8">Glycan biosynthesis; glycogen biosynthesis.</text>
</comment>
<evidence type="ECO:0000313" key="11">
    <source>
        <dbReference type="EMBL" id="TWT59991.1"/>
    </source>
</evidence>
<dbReference type="Gene3D" id="3.40.50.2000">
    <property type="entry name" value="Glycogen Phosphorylase B"/>
    <property type="match status" value="2"/>
</dbReference>
<evidence type="ECO:0000259" key="9">
    <source>
        <dbReference type="Pfam" id="PF00534"/>
    </source>
</evidence>
<evidence type="ECO:0000256" key="7">
    <source>
        <dbReference type="ARBA" id="ARBA00023056"/>
    </source>
</evidence>
<gene>
    <name evidence="8 11" type="primary">glgA</name>
    <name evidence="11" type="ORF">Pan54_07020</name>
</gene>
<reference evidence="11 12" key="1">
    <citation type="submission" date="2019-02" db="EMBL/GenBank/DDBJ databases">
        <title>Deep-cultivation of Planctomycetes and their phenomic and genomic characterization uncovers novel biology.</title>
        <authorList>
            <person name="Wiegand S."/>
            <person name="Jogler M."/>
            <person name="Boedeker C."/>
            <person name="Pinto D."/>
            <person name="Vollmers J."/>
            <person name="Rivas-Marin E."/>
            <person name="Kohn T."/>
            <person name="Peeters S.H."/>
            <person name="Heuer A."/>
            <person name="Rast P."/>
            <person name="Oberbeckmann S."/>
            <person name="Bunk B."/>
            <person name="Jeske O."/>
            <person name="Meyerdierks A."/>
            <person name="Storesund J.E."/>
            <person name="Kallscheuer N."/>
            <person name="Luecker S."/>
            <person name="Lage O.M."/>
            <person name="Pohl T."/>
            <person name="Merkel B.J."/>
            <person name="Hornburger P."/>
            <person name="Mueller R.-W."/>
            <person name="Bruemmer F."/>
            <person name="Labrenz M."/>
            <person name="Spormann A.M."/>
            <person name="Op Den Camp H."/>
            <person name="Overmann J."/>
            <person name="Amann R."/>
            <person name="Jetten M.S.M."/>
            <person name="Mascher T."/>
            <person name="Medema M.H."/>
            <person name="Devos D.P."/>
            <person name="Kaster A.-K."/>
            <person name="Ovreas L."/>
            <person name="Rohde M."/>
            <person name="Galperin M.Y."/>
            <person name="Jogler C."/>
        </authorList>
    </citation>
    <scope>NUCLEOTIDE SEQUENCE [LARGE SCALE GENOMIC DNA]</scope>
    <source>
        <strain evidence="11 12">Pan54</strain>
    </source>
</reference>
<dbReference type="NCBIfam" id="NF001899">
    <property type="entry name" value="PRK00654.1-2"/>
    <property type="match status" value="1"/>
</dbReference>
<dbReference type="PANTHER" id="PTHR45825">
    <property type="entry name" value="GRANULE-BOUND STARCH SYNTHASE 1, CHLOROPLASTIC/AMYLOPLASTIC"/>
    <property type="match status" value="1"/>
</dbReference>
<evidence type="ECO:0000256" key="4">
    <source>
        <dbReference type="ARBA" id="ARBA00010281"/>
    </source>
</evidence>
<dbReference type="GO" id="GO:0004373">
    <property type="term" value="F:alpha-1,4-glucan glucosyltransferase (UDP-glucose donor) activity"/>
    <property type="evidence" value="ECO:0007669"/>
    <property type="project" value="InterPro"/>
</dbReference>
<comment type="function">
    <text evidence="2 8">Synthesizes alpha-1,4-glucan chains using ADP-glucose.</text>
</comment>
<dbReference type="SUPFAM" id="SSF53756">
    <property type="entry name" value="UDP-Glycosyltransferase/glycogen phosphorylase"/>
    <property type="match status" value="1"/>
</dbReference>
<accession>A0A5C5XC23</accession>
<feature type="binding site" evidence="8">
    <location>
        <position position="15"/>
    </location>
    <ligand>
        <name>ADP-alpha-D-glucose</name>
        <dbReference type="ChEBI" id="CHEBI:57498"/>
    </ligand>
</feature>